<dbReference type="EMBL" id="CP031742">
    <property type="protein sequence ID" value="AXQ55554.1"/>
    <property type="molecule type" value="Genomic_DNA"/>
</dbReference>
<feature type="domain" description="Aminotransferase class I/classII large" evidence="2">
    <location>
        <begin position="83"/>
        <end position="422"/>
    </location>
</feature>
<dbReference type="Gene3D" id="3.90.1150.10">
    <property type="entry name" value="Aspartate Aminotransferase, domain 1"/>
    <property type="match status" value="1"/>
</dbReference>
<dbReference type="InterPro" id="IPR015424">
    <property type="entry name" value="PyrdxlP-dep_Trfase"/>
</dbReference>
<dbReference type="GO" id="GO:0030170">
    <property type="term" value="F:pyridoxal phosphate binding"/>
    <property type="evidence" value="ECO:0007669"/>
    <property type="project" value="InterPro"/>
</dbReference>
<gene>
    <name evidence="3" type="ORF">D0C37_13685</name>
</gene>
<keyword evidence="3" id="KW-0032">Aminotransferase</keyword>
<keyword evidence="3" id="KW-0808">Transferase</keyword>
<dbReference type="SUPFAM" id="SSF53383">
    <property type="entry name" value="PLP-dependent transferases"/>
    <property type="match status" value="1"/>
</dbReference>
<dbReference type="KEGG" id="sky:D0C37_13685"/>
<dbReference type="PANTHER" id="PTHR42858">
    <property type="entry name" value="AMINOTRANSFERASE"/>
    <property type="match status" value="1"/>
</dbReference>
<dbReference type="Proteomes" id="UP000259636">
    <property type="component" value="Chromosome"/>
</dbReference>
<evidence type="ECO:0000256" key="1">
    <source>
        <dbReference type="SAM" id="MobiDB-lite"/>
    </source>
</evidence>
<organism evidence="3 4">
    <name type="scientific">Streptomyces koyangensis</name>
    <dbReference type="NCBI Taxonomy" id="188770"/>
    <lineage>
        <taxon>Bacteria</taxon>
        <taxon>Bacillati</taxon>
        <taxon>Actinomycetota</taxon>
        <taxon>Actinomycetes</taxon>
        <taxon>Kitasatosporales</taxon>
        <taxon>Streptomycetaceae</taxon>
        <taxon>Streptomyces</taxon>
        <taxon>Streptomyces aurantiacus group</taxon>
    </lineage>
</organism>
<protein>
    <submittedName>
        <fullName evidence="3">Aminotransferase class I/II-fold pyridoxal phosphate-dependent enzyme</fullName>
    </submittedName>
</protein>
<dbReference type="PANTHER" id="PTHR42858:SF1">
    <property type="entry name" value="LD15494P"/>
    <property type="match status" value="1"/>
</dbReference>
<evidence type="ECO:0000313" key="4">
    <source>
        <dbReference type="Proteomes" id="UP000259636"/>
    </source>
</evidence>
<dbReference type="Gene3D" id="3.40.640.10">
    <property type="entry name" value="Type I PLP-dependent aspartate aminotransferase-like (Major domain)"/>
    <property type="match status" value="1"/>
</dbReference>
<dbReference type="GO" id="GO:0047536">
    <property type="term" value="F:2-aminoadipate transaminase activity"/>
    <property type="evidence" value="ECO:0007669"/>
    <property type="project" value="TreeGrafter"/>
</dbReference>
<dbReference type="InterPro" id="IPR004839">
    <property type="entry name" value="Aminotransferase_I/II_large"/>
</dbReference>
<dbReference type="InterPro" id="IPR015422">
    <property type="entry name" value="PyrdxlP-dep_Trfase_small"/>
</dbReference>
<dbReference type="CDD" id="cd00609">
    <property type="entry name" value="AAT_like"/>
    <property type="match status" value="1"/>
</dbReference>
<evidence type="ECO:0000259" key="2">
    <source>
        <dbReference type="Pfam" id="PF00155"/>
    </source>
</evidence>
<proteinExistence type="predicted"/>
<sequence>MGRALGRRPHGADRPRQVHRAAGAVRPGPADRPGDAVTSAATVAAVPGRGHWVRGVVQDVAPPGVDDLAPGYLDPALLPVELLADAAVRALATYGPAALSYGENQGALRLRALLAERAADEPSPAGPEHVMLTAGTSQALHLIATTLARPGDVVLLDEASYDLAQRLFTDCGLLLRRLASDEGGTSVTALDEAAQAVRAEGRRVAFLYATPTFHNPTGRTFSRTRREELLSVAARHGVLVVEDDAYAELLLDPGEPVPSMAGIAGHQGVLRLRTFAKTLAPGLRLGWLSGEPGLVGRLAAHGLVQSGGALNHTMSMVVTRLLEDGDYDRHLPVLRAGLRERRTALLKGLASPGACGWTATPSRGGFFLWLECAPGLPEEELLAKAFASRMRIAPGSRFGHAGPTAVRLSYAFNPPGLLERAGRRLAAHLHDPARHQEGRGSC</sequence>
<dbReference type="InterPro" id="IPR015421">
    <property type="entry name" value="PyrdxlP-dep_Trfase_major"/>
</dbReference>
<name>A0A385DCB7_9ACTN</name>
<dbReference type="Pfam" id="PF00155">
    <property type="entry name" value="Aminotran_1_2"/>
    <property type="match status" value="1"/>
</dbReference>
<reference evidence="3 4" key="1">
    <citation type="submission" date="2018-08" db="EMBL/GenBank/DDBJ databases">
        <authorList>
            <person name="Ferrada E.E."/>
            <person name="Latorre B.A."/>
        </authorList>
    </citation>
    <scope>NUCLEOTIDE SEQUENCE [LARGE SCALE GENOMIC DNA]</scope>
    <source>
        <strain evidence="3 4">VK-A60T</strain>
    </source>
</reference>
<evidence type="ECO:0000313" key="3">
    <source>
        <dbReference type="EMBL" id="AXQ55554.1"/>
    </source>
</evidence>
<feature type="region of interest" description="Disordered" evidence="1">
    <location>
        <begin position="1"/>
        <end position="36"/>
    </location>
</feature>
<dbReference type="AlphaFoldDB" id="A0A385DCB7"/>
<accession>A0A385DCB7</accession>